<sequence length="78" mass="8771">MVSTKNKKKYTQIMPRDPYKSFRLLTFFAGILFLIVGTRSLSFGDSAGTLLNGLAGLLFLAASYIFFKKKKDLKDGDR</sequence>
<dbReference type="AlphaFoldDB" id="A0A150J3F0"/>
<name>A0A150J3F0_9EURY</name>
<feature type="transmembrane region" description="Helical" evidence="1">
    <location>
        <begin position="47"/>
        <end position="67"/>
    </location>
</feature>
<proteinExistence type="predicted"/>
<reference evidence="2 3" key="1">
    <citation type="journal article" date="2016" name="ISME J.">
        <title>Chasing the elusive Euryarchaeota class WSA2: genomes reveal a uniquely fastidious methyl-reducing methanogen.</title>
        <authorList>
            <person name="Nobu M.K."/>
            <person name="Narihiro T."/>
            <person name="Kuroda K."/>
            <person name="Mei R."/>
            <person name="Liu W.T."/>
        </authorList>
    </citation>
    <scope>NUCLEOTIDE SEQUENCE [LARGE SCALE GENOMIC DNA]</scope>
    <source>
        <strain evidence="2">U1lsi0528_Bin055</strain>
    </source>
</reference>
<accession>A0A150J3F0</accession>
<organism evidence="2 3">
    <name type="scientific">Candidatus Methanofastidiosum methylothiophilum</name>
    <dbReference type="NCBI Taxonomy" id="1705564"/>
    <lineage>
        <taxon>Archaea</taxon>
        <taxon>Methanobacteriati</taxon>
        <taxon>Methanobacteriota</taxon>
        <taxon>Stenosarchaea group</taxon>
        <taxon>Candidatus Methanofastidiosia</taxon>
        <taxon>Candidatus Methanofastidiosales</taxon>
        <taxon>Candidatus Methanofastidiosaceae</taxon>
        <taxon>Candidatus Methanofastidiosum</taxon>
    </lineage>
</organism>
<keyword evidence="1" id="KW-0812">Transmembrane</keyword>
<comment type="caution">
    <text evidence="2">The sequence shown here is derived from an EMBL/GenBank/DDBJ whole genome shotgun (WGS) entry which is preliminary data.</text>
</comment>
<keyword evidence="1" id="KW-0472">Membrane</keyword>
<gene>
    <name evidence="2" type="ORF">AMQ22_01193</name>
</gene>
<dbReference type="NCBIfam" id="TIGR01167">
    <property type="entry name" value="LPXTG_anchor"/>
    <property type="match status" value="1"/>
</dbReference>
<dbReference type="EMBL" id="LNGC01000048">
    <property type="protein sequence ID" value="KYC51753.1"/>
    <property type="molecule type" value="Genomic_DNA"/>
</dbReference>
<keyword evidence="1" id="KW-1133">Transmembrane helix</keyword>
<dbReference type="Proteomes" id="UP000075398">
    <property type="component" value="Unassembled WGS sequence"/>
</dbReference>
<evidence type="ECO:0000313" key="2">
    <source>
        <dbReference type="EMBL" id="KYC51753.1"/>
    </source>
</evidence>
<evidence type="ECO:0000256" key="1">
    <source>
        <dbReference type="SAM" id="Phobius"/>
    </source>
</evidence>
<protein>
    <submittedName>
        <fullName evidence="2">Uncharacterized protein</fullName>
    </submittedName>
</protein>
<feature type="transmembrane region" description="Helical" evidence="1">
    <location>
        <begin position="21"/>
        <end position="41"/>
    </location>
</feature>
<evidence type="ECO:0000313" key="3">
    <source>
        <dbReference type="Proteomes" id="UP000075398"/>
    </source>
</evidence>